<feature type="compositionally biased region" description="Polar residues" evidence="1">
    <location>
        <begin position="63"/>
        <end position="90"/>
    </location>
</feature>
<feature type="compositionally biased region" description="Polar residues" evidence="1">
    <location>
        <begin position="104"/>
        <end position="114"/>
    </location>
</feature>
<keyword evidence="3" id="KW-1185">Reference proteome</keyword>
<reference evidence="2 3" key="1">
    <citation type="submission" date="2018-11" db="EMBL/GenBank/DDBJ databases">
        <authorList>
            <consortium name="Pathogen Informatics"/>
        </authorList>
    </citation>
    <scope>NUCLEOTIDE SEQUENCE [LARGE SCALE GENOMIC DNA]</scope>
</reference>
<gene>
    <name evidence="2" type="ORF">DILT_LOCUS12935</name>
</gene>
<dbReference type="AlphaFoldDB" id="A0A3P7M292"/>
<proteinExistence type="predicted"/>
<evidence type="ECO:0000313" key="3">
    <source>
        <dbReference type="Proteomes" id="UP000281553"/>
    </source>
</evidence>
<dbReference type="EMBL" id="UYRU01068226">
    <property type="protein sequence ID" value="VDN17473.1"/>
    <property type="molecule type" value="Genomic_DNA"/>
</dbReference>
<feature type="compositionally biased region" description="Polar residues" evidence="1">
    <location>
        <begin position="568"/>
        <end position="577"/>
    </location>
</feature>
<feature type="compositionally biased region" description="Basic and acidic residues" evidence="1">
    <location>
        <begin position="47"/>
        <end position="62"/>
    </location>
</feature>
<feature type="compositionally biased region" description="Polar residues" evidence="1">
    <location>
        <begin position="36"/>
        <end position="45"/>
    </location>
</feature>
<feature type="compositionally biased region" description="Low complexity" evidence="1">
    <location>
        <begin position="536"/>
        <end position="552"/>
    </location>
</feature>
<name>A0A3P7M292_DIBLA</name>
<evidence type="ECO:0000256" key="1">
    <source>
        <dbReference type="SAM" id="MobiDB-lite"/>
    </source>
</evidence>
<protein>
    <submittedName>
        <fullName evidence="2">Uncharacterized protein</fullName>
    </submittedName>
</protein>
<feature type="compositionally biased region" description="Basic residues" evidence="1">
    <location>
        <begin position="444"/>
        <end position="454"/>
    </location>
</feature>
<feature type="compositionally biased region" description="Polar residues" evidence="1">
    <location>
        <begin position="584"/>
        <end position="598"/>
    </location>
</feature>
<accession>A0A3P7M292</accession>
<organism evidence="2 3">
    <name type="scientific">Dibothriocephalus latus</name>
    <name type="common">Fish tapeworm</name>
    <name type="synonym">Diphyllobothrium latum</name>
    <dbReference type="NCBI Taxonomy" id="60516"/>
    <lineage>
        <taxon>Eukaryota</taxon>
        <taxon>Metazoa</taxon>
        <taxon>Spiralia</taxon>
        <taxon>Lophotrochozoa</taxon>
        <taxon>Platyhelminthes</taxon>
        <taxon>Cestoda</taxon>
        <taxon>Eucestoda</taxon>
        <taxon>Diphyllobothriidea</taxon>
        <taxon>Diphyllobothriidae</taxon>
        <taxon>Dibothriocephalus</taxon>
    </lineage>
</organism>
<dbReference type="Proteomes" id="UP000281553">
    <property type="component" value="Unassembled WGS sequence"/>
</dbReference>
<feature type="region of interest" description="Disordered" evidence="1">
    <location>
        <begin position="324"/>
        <end position="369"/>
    </location>
</feature>
<evidence type="ECO:0000313" key="2">
    <source>
        <dbReference type="EMBL" id="VDN17473.1"/>
    </source>
</evidence>
<sequence length="598" mass="64370">MFYVLRSFKPRFLKPPPPFIGDSDEGHHGYTKGKSTRQFSRSGDPSQRYRDEHHVDDGDQKNDQSTTLARGPSKGNNSLRQREAGQNVTAHQEGRSTARRPPKNSKSGNRQAAQSEDADDVDLTNSGGEVKSEQTVDEPATGEAGDSTLECAPVDSDVKDDHEVDSEVNNSSALIKPSLHVSPTNGSNNQHHKCPAPRRHEGAYSVPSDANDLEVWETASEGASVTWGFSSSILGESQTSTSSFQECTPSLETASSGQHDENLIMVRRTNTSNEIPPRQTATHSSVLVSSPDEKCTLEKACKDPCVVGSCRRCCSSGDEPINKHFPQLGLREGDSDGGGNSYTDRRGRADRYGRPRFENRNRGPSSLNGASVIVPLMSINAEAPPSFCNNPSFLDSPSDDSPLASNPIEGDSQAVYSPEQDGDTASAGTNTDSSNDGFTEVRSKSSKNRRRLQKKTQSAVSTDKKSTSPTDPEQQRSSVKTSGQKRQTDEASQKIKQSENIVQPPPKTSPAKKTPKKLQAKNAWTVPLQATISAPTKTEVSSASTVETSKTSYAWSKVVGSKVLPSESKASNNSQPASKPDSGASVNSSEDPTTKVSW</sequence>
<feature type="region of interest" description="Disordered" evidence="1">
    <location>
        <begin position="1"/>
        <end position="206"/>
    </location>
</feature>
<feature type="region of interest" description="Disordered" evidence="1">
    <location>
        <begin position="564"/>
        <end position="598"/>
    </location>
</feature>
<feature type="compositionally biased region" description="Polar residues" evidence="1">
    <location>
        <begin position="426"/>
        <end position="437"/>
    </location>
</feature>
<feature type="compositionally biased region" description="Basic and acidic residues" evidence="1">
    <location>
        <begin position="343"/>
        <end position="361"/>
    </location>
</feature>
<feature type="region of interest" description="Disordered" evidence="1">
    <location>
        <begin position="390"/>
        <end position="552"/>
    </location>
</feature>
<feature type="compositionally biased region" description="Polar residues" evidence="1">
    <location>
        <begin position="455"/>
        <end position="485"/>
    </location>
</feature>
<feature type="compositionally biased region" description="Low complexity" evidence="1">
    <location>
        <begin position="390"/>
        <end position="407"/>
    </location>
</feature>
<feature type="compositionally biased region" description="Basic and acidic residues" evidence="1">
    <location>
        <begin position="486"/>
        <end position="497"/>
    </location>
</feature>